<proteinExistence type="predicted"/>
<evidence type="ECO:0000256" key="2">
    <source>
        <dbReference type="SAM" id="SignalP"/>
    </source>
</evidence>
<evidence type="ECO:0000313" key="3">
    <source>
        <dbReference type="EMBL" id="HIT76781.1"/>
    </source>
</evidence>
<feature type="region of interest" description="Disordered" evidence="1">
    <location>
        <begin position="33"/>
        <end position="55"/>
    </location>
</feature>
<gene>
    <name evidence="3" type="ORF">IAA98_14470</name>
</gene>
<sequence length="546" mass="58268">MFGSQMARRTLLGGGLAVGAAAALAGCRTDGGGGTGTGGDSGGGDVSSIRPNYIPYDGPQPDLPGDGAIGVPNGFLSYPSPPPSTGGVPVGLSKPVEMMVQGVASATPHSKNQWWQMWDKDLGAELSVNVVDSTQYTAKFQTATAGGTFAEITQIVTVPQLPKLLESMFTDLTPYLSGDNIAKYPNLAAHPADAWDMCIINGKIWGITNPRIVAGTVGMTRGDILEEKGIDLIPELNSGEDFLDLCREITDRKAGTFAIGQIPQNWTIPLIMESLGGANVWQVDNGTWISQYETPEYERALEIVTQMYDEGLFHPNSYSDLSSTAVWFDGGATAIFAQNFASWQTRAGTDAKPYDYPCGVVKMPKWDGGGVAEKHLGAPGYGAPVGLAKTDDEARIDELLKVADYFASPFGTEEFLKVNYGVEGRQYNLKDGQVRPVADVTDERIPGPAYYGATNAVNIYSPGSQEATELLHAYCQEMIPTGVRNPSYGKFSDTAASKGAAADKKLNDIQGDIIQGRAKLSEWADAVKEWKSAAGDAVAREYAEQE</sequence>
<dbReference type="EMBL" id="DVLP01000416">
    <property type="protein sequence ID" value="HIT76781.1"/>
    <property type="molecule type" value="Genomic_DNA"/>
</dbReference>
<protein>
    <submittedName>
        <fullName evidence="3">Uncharacterized protein</fullName>
    </submittedName>
</protein>
<dbReference type="Gene3D" id="3.40.190.10">
    <property type="entry name" value="Periplasmic binding protein-like II"/>
    <property type="match status" value="2"/>
</dbReference>
<comment type="caution">
    <text evidence="3">The sequence shown here is derived from an EMBL/GenBank/DDBJ whole genome shotgun (WGS) entry which is preliminary data.</text>
</comment>
<accession>A0A9D1GZP8</accession>
<dbReference type="Proteomes" id="UP000886842">
    <property type="component" value="Unassembled WGS sequence"/>
</dbReference>
<feature type="compositionally biased region" description="Gly residues" evidence="1">
    <location>
        <begin position="33"/>
        <end position="45"/>
    </location>
</feature>
<feature type="chain" id="PRO_5039571031" evidence="2">
    <location>
        <begin position="26"/>
        <end position="546"/>
    </location>
</feature>
<dbReference type="SUPFAM" id="SSF53850">
    <property type="entry name" value="Periplasmic binding protein-like II"/>
    <property type="match status" value="1"/>
</dbReference>
<organism evidence="3 4">
    <name type="scientific">Candidatus Avipropionibacterium avicola</name>
    <dbReference type="NCBI Taxonomy" id="2840701"/>
    <lineage>
        <taxon>Bacteria</taxon>
        <taxon>Bacillati</taxon>
        <taxon>Actinomycetota</taxon>
        <taxon>Actinomycetes</taxon>
        <taxon>Propionibacteriales</taxon>
        <taxon>Propionibacteriaceae</taxon>
        <taxon>Propionibacteriaceae incertae sedis</taxon>
        <taxon>Candidatus Avipropionibacterium</taxon>
    </lineage>
</organism>
<evidence type="ECO:0000256" key="1">
    <source>
        <dbReference type="SAM" id="MobiDB-lite"/>
    </source>
</evidence>
<keyword evidence="2" id="KW-0732">Signal</keyword>
<reference evidence="3" key="2">
    <citation type="journal article" date="2021" name="PeerJ">
        <title>Extensive microbial diversity within the chicken gut microbiome revealed by metagenomics and culture.</title>
        <authorList>
            <person name="Gilroy R."/>
            <person name="Ravi A."/>
            <person name="Getino M."/>
            <person name="Pursley I."/>
            <person name="Horton D.L."/>
            <person name="Alikhan N.F."/>
            <person name="Baker D."/>
            <person name="Gharbi K."/>
            <person name="Hall N."/>
            <person name="Watson M."/>
            <person name="Adriaenssens E.M."/>
            <person name="Foster-Nyarko E."/>
            <person name="Jarju S."/>
            <person name="Secka A."/>
            <person name="Antonio M."/>
            <person name="Oren A."/>
            <person name="Chaudhuri R.R."/>
            <person name="La Ragione R."/>
            <person name="Hildebrand F."/>
            <person name="Pallen M.J."/>
        </authorList>
    </citation>
    <scope>NUCLEOTIDE SEQUENCE</scope>
    <source>
        <strain evidence="3">ChiGjej1B1-24693</strain>
    </source>
</reference>
<evidence type="ECO:0000313" key="4">
    <source>
        <dbReference type="Proteomes" id="UP000886842"/>
    </source>
</evidence>
<feature type="signal peptide" evidence="2">
    <location>
        <begin position="1"/>
        <end position="25"/>
    </location>
</feature>
<dbReference type="AlphaFoldDB" id="A0A9D1GZP8"/>
<reference evidence="3" key="1">
    <citation type="submission" date="2020-10" db="EMBL/GenBank/DDBJ databases">
        <authorList>
            <person name="Gilroy R."/>
        </authorList>
    </citation>
    <scope>NUCLEOTIDE SEQUENCE</scope>
    <source>
        <strain evidence="3">ChiGjej1B1-24693</strain>
    </source>
</reference>
<name>A0A9D1GZP8_9ACTN</name>